<feature type="region of interest" description="Disordered" evidence="1">
    <location>
        <begin position="4676"/>
        <end position="4696"/>
    </location>
</feature>
<feature type="region of interest" description="Disordered" evidence="1">
    <location>
        <begin position="535"/>
        <end position="554"/>
    </location>
</feature>
<feature type="region of interest" description="Disordered" evidence="1">
    <location>
        <begin position="1049"/>
        <end position="1081"/>
    </location>
</feature>
<proteinExistence type="predicted"/>
<feature type="compositionally biased region" description="Polar residues" evidence="1">
    <location>
        <begin position="3910"/>
        <end position="3923"/>
    </location>
</feature>
<feature type="region of interest" description="Disordered" evidence="1">
    <location>
        <begin position="2235"/>
        <end position="2254"/>
    </location>
</feature>
<feature type="region of interest" description="Disordered" evidence="1">
    <location>
        <begin position="4371"/>
        <end position="4405"/>
    </location>
</feature>
<feature type="region of interest" description="Disordered" evidence="1">
    <location>
        <begin position="4261"/>
        <end position="4347"/>
    </location>
</feature>
<feature type="region of interest" description="Disordered" evidence="1">
    <location>
        <begin position="1309"/>
        <end position="1347"/>
    </location>
</feature>
<keyword evidence="2" id="KW-1185">Reference proteome</keyword>
<feature type="compositionally biased region" description="Low complexity" evidence="1">
    <location>
        <begin position="1126"/>
        <end position="1138"/>
    </location>
</feature>
<feature type="region of interest" description="Disordered" evidence="1">
    <location>
        <begin position="4066"/>
        <end position="4192"/>
    </location>
</feature>
<feature type="compositionally biased region" description="Low complexity" evidence="1">
    <location>
        <begin position="1730"/>
        <end position="1741"/>
    </location>
</feature>
<feature type="compositionally biased region" description="Polar residues" evidence="1">
    <location>
        <begin position="2069"/>
        <end position="2079"/>
    </location>
</feature>
<feature type="compositionally biased region" description="Basic and acidic residues" evidence="1">
    <location>
        <begin position="1833"/>
        <end position="1852"/>
    </location>
</feature>
<reference evidence="3" key="1">
    <citation type="submission" date="2025-08" db="UniProtKB">
        <authorList>
            <consortium name="RefSeq"/>
        </authorList>
    </citation>
    <scope>IDENTIFICATION</scope>
</reference>
<feature type="region of interest" description="Disordered" evidence="1">
    <location>
        <begin position="2262"/>
        <end position="2360"/>
    </location>
</feature>
<feature type="compositionally biased region" description="Basic and acidic residues" evidence="1">
    <location>
        <begin position="4284"/>
        <end position="4295"/>
    </location>
</feature>
<feature type="compositionally biased region" description="Polar residues" evidence="1">
    <location>
        <begin position="1309"/>
        <end position="1325"/>
    </location>
</feature>
<feature type="region of interest" description="Disordered" evidence="1">
    <location>
        <begin position="879"/>
        <end position="904"/>
    </location>
</feature>
<feature type="region of interest" description="Disordered" evidence="1">
    <location>
        <begin position="490"/>
        <end position="514"/>
    </location>
</feature>
<feature type="compositionally biased region" description="Basic and acidic residues" evidence="1">
    <location>
        <begin position="4373"/>
        <end position="4393"/>
    </location>
</feature>
<feature type="compositionally biased region" description="Basic and acidic residues" evidence="1">
    <location>
        <begin position="4541"/>
        <end position="4569"/>
    </location>
</feature>
<feature type="compositionally biased region" description="Basic and acidic residues" evidence="1">
    <location>
        <begin position="448"/>
        <end position="463"/>
    </location>
</feature>
<dbReference type="KEGG" id="bgt:106062485"/>
<feature type="region of interest" description="Disordered" evidence="1">
    <location>
        <begin position="613"/>
        <end position="632"/>
    </location>
</feature>
<evidence type="ECO:0000313" key="3">
    <source>
        <dbReference type="RefSeq" id="XP_013076206.2"/>
    </source>
</evidence>
<feature type="compositionally biased region" description="Basic and acidic residues" evidence="1">
    <location>
        <begin position="2262"/>
        <end position="2273"/>
    </location>
</feature>
<feature type="region of interest" description="Disordered" evidence="1">
    <location>
        <begin position="1101"/>
        <end position="1152"/>
    </location>
</feature>
<feature type="compositionally biased region" description="Polar residues" evidence="1">
    <location>
        <begin position="4265"/>
        <end position="4281"/>
    </location>
</feature>
<feature type="region of interest" description="Disordered" evidence="1">
    <location>
        <begin position="3889"/>
        <end position="3970"/>
    </location>
</feature>
<feature type="region of interest" description="Disordered" evidence="1">
    <location>
        <begin position="2508"/>
        <end position="2534"/>
    </location>
</feature>
<feature type="compositionally biased region" description="Polar residues" evidence="1">
    <location>
        <begin position="4679"/>
        <end position="4696"/>
    </location>
</feature>
<feature type="compositionally biased region" description="Basic and acidic residues" evidence="1">
    <location>
        <begin position="211"/>
        <end position="231"/>
    </location>
</feature>
<gene>
    <name evidence="3" type="primary">LOC106062485</name>
</gene>
<evidence type="ECO:0000256" key="1">
    <source>
        <dbReference type="SAM" id="MobiDB-lite"/>
    </source>
</evidence>
<feature type="compositionally biased region" description="Polar residues" evidence="1">
    <location>
        <begin position="412"/>
        <end position="427"/>
    </location>
</feature>
<feature type="compositionally biased region" description="Polar residues" evidence="1">
    <location>
        <begin position="2274"/>
        <end position="2288"/>
    </location>
</feature>
<feature type="compositionally biased region" description="Basic and acidic residues" evidence="1">
    <location>
        <begin position="2290"/>
        <end position="2327"/>
    </location>
</feature>
<feature type="compositionally biased region" description="Polar residues" evidence="1">
    <location>
        <begin position="1049"/>
        <end position="1058"/>
    </location>
</feature>
<organism evidence="2 3">
    <name type="scientific">Biomphalaria glabrata</name>
    <name type="common">Bloodfluke planorb</name>
    <name type="synonym">Freshwater snail</name>
    <dbReference type="NCBI Taxonomy" id="6526"/>
    <lineage>
        <taxon>Eukaryota</taxon>
        <taxon>Metazoa</taxon>
        <taxon>Spiralia</taxon>
        <taxon>Lophotrochozoa</taxon>
        <taxon>Mollusca</taxon>
        <taxon>Gastropoda</taxon>
        <taxon>Heterobranchia</taxon>
        <taxon>Euthyneura</taxon>
        <taxon>Panpulmonata</taxon>
        <taxon>Hygrophila</taxon>
        <taxon>Lymnaeoidea</taxon>
        <taxon>Planorbidae</taxon>
        <taxon>Biomphalaria</taxon>
    </lineage>
</organism>
<feature type="compositionally biased region" description="Basic residues" evidence="1">
    <location>
        <begin position="234"/>
        <end position="247"/>
    </location>
</feature>
<feature type="region of interest" description="Disordered" evidence="1">
    <location>
        <begin position="1701"/>
        <end position="1756"/>
    </location>
</feature>
<feature type="region of interest" description="Disordered" evidence="1">
    <location>
        <begin position="2031"/>
        <end position="2112"/>
    </location>
</feature>
<feature type="compositionally biased region" description="Polar residues" evidence="1">
    <location>
        <begin position="2244"/>
        <end position="2254"/>
    </location>
</feature>
<feature type="compositionally biased region" description="Polar residues" evidence="1">
    <location>
        <begin position="4111"/>
        <end position="4145"/>
    </location>
</feature>
<feature type="region of interest" description="Disordered" evidence="1">
    <location>
        <begin position="267"/>
        <end position="356"/>
    </location>
</feature>
<protein>
    <submittedName>
        <fullName evidence="3">Uncharacterized protein LOC106062485</fullName>
    </submittedName>
</protein>
<dbReference type="Proteomes" id="UP001165740">
    <property type="component" value="Chromosome 12"/>
</dbReference>
<evidence type="ECO:0000313" key="2">
    <source>
        <dbReference type="Proteomes" id="UP001165740"/>
    </source>
</evidence>
<dbReference type="RefSeq" id="XP_013076206.2">
    <property type="nucleotide sequence ID" value="XM_013220752.2"/>
</dbReference>
<feature type="compositionally biased region" description="Polar residues" evidence="1">
    <location>
        <begin position="1708"/>
        <end position="1719"/>
    </location>
</feature>
<feature type="compositionally biased region" description="Low complexity" evidence="1">
    <location>
        <begin position="4089"/>
        <end position="4110"/>
    </location>
</feature>
<feature type="compositionally biased region" description="Polar residues" evidence="1">
    <location>
        <begin position="4394"/>
        <end position="4403"/>
    </location>
</feature>
<feature type="compositionally biased region" description="Polar residues" evidence="1">
    <location>
        <begin position="882"/>
        <end position="904"/>
    </location>
</feature>
<sequence>MAMSILSVKNETSQQNSQHFDQKCWSKGKCHLKVKQTTPGYPVFVRSETSVLSTKGYVSDVGYLSSSDTVLSDIARERCSAVVKSVVKRATCRDPRDDPKCGPVLRKSAKAELLRRIEGSQHSSSFPQKQAASQRFPCNVTAEHRLYTDTKSIRIINKRSVSSSKLKDKSEYRFSSDRYVQKQSRNSESVNRPCKTSFLVLEPEIRKCRQKYPDSKTERRYSGYKDIKEMKATAAHKSRSPGKRRNLKIIIPCRSHSAISIIISNENKNESHHGDQPAKSAADSQQRRGSPRRSPQNDKPLEVKGNEPAKGGQAAGGPRHPAPLTDKCKEERSAPKPKSQAKNSKQAVWQRDNRPASSMIAKKAVLKCIAENPTVEESSQPNPNKSPEGNKPAQKNKGSMKPIDAPAGCKHISSTSPTEVQGLNSSDTNKKTHTHSPNFDAKTSNKQRHTDSRLADERNHDTFKGSIKMTFHARSHSLANDSERINQDKNSLPLQPCQGAKNKHSSFGEEGKTREHNSLINQKHYASPINRGKSVRTNQEKDQAVSDIKTGRGKILPGPAAPLAKGNVTSPNNPNAGVVDVRLLTGFMVAAYTDPLSEAHKRDTTTLPIAAEQDATEGVSDDQSLPKKMKHGKEGLGKVKAANKTTGQDQTYCNKDGQCLQQAADTADVESKIGLQPILPSLCMNHSSVTSSDAGESPMVGDKLVADDILKPAPMECESSNMLPMEYPPTSPNKMVQPVLQDPIEDNSSKPETQENLAITTKNILSKSKRSPEKGIDTALTDDTDAATISDISGSVDDKLKSELNDIVQSVLQFLQEEKKDPDSCAPVFSKFPPSEMEYRALGAESTISPDLQRSTPSPVSSEVSETTKARNYSLVKAHHSAPSTHGSHSLKTQHTTLNKPSEEIVSNTQTTLHSPEKLKHPIEIQMSDVQRCLRPRSKAHDSLQNELQESSDKALDVQRGLTPRSGARASLLNELKEGSGKVLDLQRGLTPRSGARSSLQNELKESSGKVLDVQKCLTPRLGARASLQNELQESSDKALDVQRCRTPRSSAFTSMQNELKESSDKVLTKHAPVSQTKKTHITGNGISTLEILPAKISKNSFNQLDSPMPRDHERNATENSVKRPSNSTSEESSDSSSGLNKIIHTQSNKKPTALDIATKDTLMPQCSDVNKNDDILQDKEQKTHFVLPYNRLKERKARISSQGNEIYMTGSDTSIVQSKRMLPASSVHRLLPERFLLDTSHNELDINREKEKISCRCAAIHSILTDLKHHILLDRISQFQYGSSATYSSPANLAADVRPPFELYASSRSPLSTSDTMNSKQNHLLSPYKTPEKAHGSGSGTENEGTSVADSVNLIASIIKKNGIDPRDVLRALGFKDDQIKIANDDDDTKKVKGDQRSFIESYCRQLIQEWRQRDVKGSTRESGSENMLLANDSVNQKSHIVAQLPSPPKYKSKKSKKEEPKSLSTDHEPESKATNKEKFSKLDLSRSKKRPITDGTSYDVEERGNQADDDIGECEDLNDVRLNSLLTKFRGMTTRDLLEFALSHRNKDIINKLIVREVYERATRKQEDNAGNPQLREGALQLFSLLSGRFINSKSESLKSILCPAEKSKSTSLAMQSSKNESSFNETIKTWIDVSKGSSPDQYSIMKAEFKERVKENQRIINQWSFSSFREMKAEQNFPRPESSKFRLSTLNTLWAKELSPKRNDSTQTESSATSGEKMSELKKNCTKKPVPLSSSPPKFNLLKEPKPSGRESFKPFVATDNALRELNSGPAAKFTYPFVKKSGTKNVNTEGVAVCYLRASAVDRSREVKIRDSRLERQSLKGDSSPNVNFRRDSLDHSSPSERSTDSSERSFSSHRNQSLLKYGVDHTTYYSESCEIHSLKRISRPKIWDESKASLVKKSKPKENVCRTTPNANVLYSNSNTLMTCLQSPVKTNPLPTIPEKLDAQTLTSPNANSIWRVPKKDCEPGQDKTKTNVGAFGNADVFDSLKTDKSVGLLVSDATASHSEEEADTSNKVKDGKTNRVRCIDESVTTESTAQESVSTRATIAQARSAKPIANDPNKKDQNLKQSSVRSNGKGSVANKPKKEEEERLQRDKHTQLHADMIPTMKISREIQKKKMLYENKEPKRLTCDKENMTRIPHSVNKESILNIPVAELLEKKRPRLSPPIKDKEVSAQGEMMKVDNEAHLQQTGLFEARLQQTGIFEAHLQQTGLFEAHLQQTGLFAKAEMSLKKEKSEEPLTPISNGELSHNTQGVVLKDSDTQHEHEDCHHSTTLVDPCSGQSSLASDKIHETVSPDDTKNVTPLKTDKDHTEDKDTRKLDKMSGENDASQTNPDYVIKDTADIIDSDSLPSSEDKVSYKSNLPLNNDLPVIIEGQHSQVSAADNHELPAVVGVSTTSDPTKCIKFDLSFDNLDSASEHSQSDQENALSVNKPVIPESNPTIDTIQKDNREKVIEHSEKGVTRLNEVISVNMKTHSVSFIAKNIQEICVHKQPCVDELVFVNASDGERKEPANEQAPERSSQEKAEGYNVEKDTSIKECSELERGANKPSLGEDARLEAYFLGDNNIHTMYNDRFVNVGIRDPFVLENKDKIEDAFVLENRGEIEGALALENKDKFMNALALENKDKFMNALALENKDKIMNALALENKDKIVDALALENTDKIEDAFELEKKDKIEDAFALENKDKIEDASELKKKDKIEGAFALENTEKIEDAFELEKKDKIEDAFTLDNKDKIEDASGLEKKDKIGDAFELENTEKIEDAFELEKKDQIGNAFARENTDEIKVDFVLENKDQIEDAIALENQYKIEDAFQMENKDRIGDAFALENTDKIKDAFVMENKVGIRDTFALENQYEIEDAIALENKRRIRDAFALENKEIPKIIVENTDEFLRKTLSPTGMDSGQIIPLSLAERNEILNQLSPQLDSKEADNLLTVNTRNNIQKAKSSEHCSSYCEFISEEDPSRPFGRRSPTVKERSRYVPLNRHPFAQHQPLGDSDEQNGRGLQGRKGSASMPVTCSSYEDSYYLLSPHKPSFPSSQNATLKTARWENPFQVPHYPDEGTEMENIMSTSENSAFNPTKSFETRAISSCPINFKPLHNTETLITIEEIPGDEPVNQAACSKWVGDTIITQKPDESKVPLCSVFHETRQSMHTNIQCPFTHSDHYIDQCNLTLSYSQLSRRAYLQTPEQASVVTNTSTSLVGNTTAPSPLMSQGDVFARTDLAKAVDQPLIGSHRDIGAEANTYQACGEDTASEVSSSVGSTSATQSREWLLNDGFKRSYKGALLPTPNLVDKAKCVHYVNPIVHKSSVDQTRNFAQQVDIFNASGQQVQRVQPINVHSYRIVDSKSQRSEHCRMHAVDPVSIQRNQTRAVVANSSIAEAFRFPPHENMDHTNAIHDAGLKNSRVSAVDYACLPMSHFNGPYSLSEHRSLGQVYYTADQHSNLSTPVNSGHFCKGEANVANVNHYNHQVNMFNPNFIRNTVTDGRGAILADDRWAINVLGKRNVKLSPGEMKQGNPIITHQLATSSHNEADRIAPKIPSNCLKDYSVHDGRTNQFYPDSRPTVKHVATQSANFHLSDQTGSESVQYNVGNQINATNAYAKQVNSAEMKTIQTCRENSSVESNSTCVIHIGSSDKIEELPNQDVYTGLFPLPTDSVNKGEEPRPSVCEPKDSDQLFLNETLQTNTDYLHTNQSKINDPWNEHCFKISSSDTKVQLQFNQVDTADTHSHQTRESKCIEALCRLVKPTTLVTSASQDMQREIFDPAMSLDNARIVKSADSIAKSQTNDKKCHDPKMVEKGNDISTECSQIKSVDPLILNDSPVKDTTLDQHNQSLGLNQQELLKFVKEYFQTNPLSPESNSVSPVCLVILPQSMNATSGPNAVAISSPLEKQSQGFVEEESTSSPSSASSSVNQGTGQPSNSNTLHPLGETDQMKSRCVSPSDKNDHTSASLSVEDDSPSSNKRDSERSFFASKRSSAKILNTNDINNKSEAALESQIKPNAQTRSGSLIPSQEKASLETTVNAAEKIAMYYASTFSTKESDKTHLPDSLHVEALQKYNDIKDNKNITTDVSVNTPPLTQNSESHDISRHTPVSLPWSPSLSSQTTSEASSLDKSQTLPNIDQFKPRSTQQSSITTRVRTPSLSEQVVSPKKCVCDPSDSVQKDDESAAPESSNKTGCDSNIQDNEPTYYSTSSGKEIEIHAQLVRKAIEEWKQGAPKQCQEKPQGSSIGKINIKDFVNLIEHHPSRSAGSQKHEKSPTKLCHVNDVSPSHAQTRKTTISTGRGQVKADIERVRSQEHSPISSSRDSASPNKVSDLVKMFLGNKSPKNVHGECEEDDLKPKPRKDFPLTVTDRSPGIAYLKAIKNQLNCQISSPQREHALSPSRKENQVKVERESPSFNVVSNDASETREHLARFSKHTLSSSQREFRSPNETLAKSIRAAKLDSQTISFSESLSIKPKPVSPRPKSLPAFVLSDNVEIFENMYNSDTIALDNDKGLPHELGDNSDSTSIEPQLATKSEIANQNEPSRTVRCLITKSPLKPKKLVEETQPKHSSSTRRDSKYSSPENDRHVSNPSDANLPFVLNEREFKQRSNTAVSESDDYSKASPEWLEQRGLNGAANKEEGNLYNSCVYLPCANIASVQGVSDSSSDLTIKSTCTLNGEYSSSADEMESAELALENRPGSSSVSESFHSCNSVIQ</sequence>
<feature type="compositionally biased region" description="Basic and acidic residues" evidence="1">
    <location>
        <begin position="2086"/>
        <end position="2102"/>
    </location>
</feature>
<feature type="compositionally biased region" description="Basic and acidic residues" evidence="1">
    <location>
        <begin position="267"/>
        <end position="276"/>
    </location>
</feature>
<accession>A0A9U8E7P4</accession>
<feature type="compositionally biased region" description="Polar residues" evidence="1">
    <location>
        <begin position="435"/>
        <end position="444"/>
    </location>
</feature>
<feature type="compositionally biased region" description="Low complexity" evidence="1">
    <location>
        <begin position="3900"/>
        <end position="3909"/>
    </location>
</feature>
<feature type="region of interest" description="Disordered" evidence="1">
    <location>
        <begin position="4517"/>
        <end position="4579"/>
    </location>
</feature>
<feature type="region of interest" description="Disordered" evidence="1">
    <location>
        <begin position="2963"/>
        <end position="3016"/>
    </location>
</feature>
<dbReference type="GeneID" id="106062485"/>
<feature type="compositionally biased region" description="Basic and acidic residues" evidence="1">
    <location>
        <begin position="1059"/>
        <end position="1068"/>
    </location>
</feature>
<name>A0A9U8E7P4_BIOGL</name>
<feature type="region of interest" description="Disordered" evidence="1">
    <location>
        <begin position="211"/>
        <end position="249"/>
    </location>
</feature>
<feature type="region of interest" description="Disordered" evidence="1">
    <location>
        <begin position="845"/>
        <end position="867"/>
    </location>
</feature>
<feature type="compositionally biased region" description="Basic and acidic residues" evidence="1">
    <location>
        <begin position="1458"/>
        <end position="1488"/>
    </location>
</feature>
<feature type="compositionally biased region" description="Low complexity" evidence="1">
    <location>
        <begin position="4297"/>
        <end position="4307"/>
    </location>
</feature>
<feature type="compositionally biased region" description="Polar residues" evidence="1">
    <location>
        <begin position="375"/>
        <end position="387"/>
    </location>
</feature>
<feature type="region of interest" description="Disordered" evidence="1">
    <location>
        <begin position="1816"/>
        <end position="1859"/>
    </location>
</feature>
<feature type="compositionally biased region" description="Polar residues" evidence="1">
    <location>
        <begin position="2032"/>
        <end position="2048"/>
    </location>
</feature>
<feature type="region of interest" description="Disordered" evidence="1">
    <location>
        <begin position="1432"/>
        <end position="1512"/>
    </location>
</feature>
<feature type="compositionally biased region" description="Polar residues" evidence="1">
    <location>
        <begin position="4168"/>
        <end position="4192"/>
    </location>
</feature>
<feature type="compositionally biased region" description="Low complexity" evidence="1">
    <location>
        <begin position="855"/>
        <end position="867"/>
    </location>
</feature>
<dbReference type="OrthoDB" id="2576621at2759"/>
<feature type="region of interest" description="Disordered" evidence="1">
    <location>
        <begin position="371"/>
        <end position="465"/>
    </location>
</feature>
<feature type="region of interest" description="Disordered" evidence="1">
    <location>
        <begin position="938"/>
        <end position="963"/>
    </location>
</feature>
<feature type="compositionally biased region" description="Polar residues" evidence="1">
    <location>
        <begin position="4066"/>
        <end position="4080"/>
    </location>
</feature>
<feature type="compositionally biased region" description="Basic and acidic residues" evidence="1">
    <location>
        <begin position="1744"/>
        <end position="1756"/>
    </location>
</feature>
<feature type="compositionally biased region" description="Basic and acidic residues" evidence="1">
    <location>
        <begin position="295"/>
        <end position="307"/>
    </location>
</feature>